<gene>
    <name evidence="3" type="ORF">CXF48_07780</name>
</gene>
<proteinExistence type="predicted"/>
<reference evidence="3 4" key="1">
    <citation type="submission" date="2018-01" db="EMBL/GenBank/DDBJ databases">
        <title>Twenty Corynebacterium bovis Genomes.</title>
        <authorList>
            <person name="Gulvik C.A."/>
        </authorList>
    </citation>
    <scope>NUCLEOTIDE SEQUENCE [LARGE SCALE GENOMIC DNA]</scope>
    <source>
        <strain evidence="3 4">F6900</strain>
    </source>
</reference>
<feature type="region of interest" description="Disordered" evidence="1">
    <location>
        <begin position="1"/>
        <end position="36"/>
    </location>
</feature>
<accession>A0A3R8QDS7</accession>
<dbReference type="AlphaFoldDB" id="A0A3R8QDS7"/>
<protein>
    <submittedName>
        <fullName evidence="3">DUF2771 domain-containing protein</fullName>
    </submittedName>
</protein>
<feature type="transmembrane region" description="Helical" evidence="2">
    <location>
        <begin position="42"/>
        <end position="66"/>
    </location>
</feature>
<dbReference type="Pfam" id="PF10969">
    <property type="entry name" value="DUF2771"/>
    <property type="match status" value="1"/>
</dbReference>
<sequence length="212" mass="22522">MVSAGSEDQRDDVTGDRAGDPAGAAPATSRKQRRRKAQRRQLRVMAVIAVLVVVVVVGAIGFQRWWDSRPGTPPRDLRVTATVGGESRDIAPYSACPLDDADCHGDAPARIPLGPDDSATLSIPGEVSDHDWSMLTIYDDPAANREQYFTADQTDSVTVAGRADSAKADSPRLTVVEIHSLVVGTDDAGEETPYAVVWSIAPEDVPVSADAS</sequence>
<evidence type="ECO:0000313" key="3">
    <source>
        <dbReference type="EMBL" id="RRO86135.1"/>
    </source>
</evidence>
<evidence type="ECO:0000313" key="4">
    <source>
        <dbReference type="Proteomes" id="UP000276526"/>
    </source>
</evidence>
<comment type="caution">
    <text evidence="3">The sequence shown here is derived from an EMBL/GenBank/DDBJ whole genome shotgun (WGS) entry which is preliminary data.</text>
</comment>
<dbReference type="InterPro" id="IPR024495">
    <property type="entry name" value="DUF2771"/>
</dbReference>
<dbReference type="Proteomes" id="UP000276526">
    <property type="component" value="Unassembled WGS sequence"/>
</dbReference>
<dbReference type="GeneID" id="60808283"/>
<name>A0A3R8QDS7_9CORY</name>
<organism evidence="3 4">
    <name type="scientific">Corynebacterium bovis</name>
    <dbReference type="NCBI Taxonomy" id="36808"/>
    <lineage>
        <taxon>Bacteria</taxon>
        <taxon>Bacillati</taxon>
        <taxon>Actinomycetota</taxon>
        <taxon>Actinomycetes</taxon>
        <taxon>Mycobacteriales</taxon>
        <taxon>Corynebacteriaceae</taxon>
        <taxon>Corynebacterium</taxon>
    </lineage>
</organism>
<evidence type="ECO:0000256" key="1">
    <source>
        <dbReference type="SAM" id="MobiDB-lite"/>
    </source>
</evidence>
<feature type="compositionally biased region" description="Basic and acidic residues" evidence="1">
    <location>
        <begin position="7"/>
        <end position="19"/>
    </location>
</feature>
<dbReference type="EMBL" id="PQNK01000012">
    <property type="protein sequence ID" value="RRO86135.1"/>
    <property type="molecule type" value="Genomic_DNA"/>
</dbReference>
<dbReference type="RefSeq" id="WP_010267455.1">
    <property type="nucleotide sequence ID" value="NZ_CP066067.1"/>
</dbReference>
<keyword evidence="2" id="KW-0472">Membrane</keyword>
<keyword evidence="2" id="KW-0812">Transmembrane</keyword>
<evidence type="ECO:0000256" key="2">
    <source>
        <dbReference type="SAM" id="Phobius"/>
    </source>
</evidence>
<keyword evidence="2" id="KW-1133">Transmembrane helix</keyword>